<reference evidence="3" key="3">
    <citation type="submission" date="2025-08" db="UniProtKB">
        <authorList>
            <consortium name="RefSeq"/>
        </authorList>
    </citation>
    <scope>IDENTIFICATION</scope>
    <source>
        <strain evidence="3">NI907</strain>
    </source>
</reference>
<evidence type="ECO:0000313" key="2">
    <source>
        <dbReference type="Proteomes" id="UP000515153"/>
    </source>
</evidence>
<protein>
    <submittedName>
        <fullName evidence="3">Uncharacterized protein</fullName>
    </submittedName>
</protein>
<evidence type="ECO:0000256" key="1">
    <source>
        <dbReference type="SAM" id="MobiDB-lite"/>
    </source>
</evidence>
<sequence length="72" mass="7939">MTDSINTPPTSRDGSSNCQPINFSHPTPESYSASKINSFITDDTYGTLLDNHGGSRYSLAQHLSYPITRNLF</sequence>
<keyword evidence="2" id="KW-1185">Reference proteome</keyword>
<dbReference type="GeneID" id="41962113"/>
<feature type="region of interest" description="Disordered" evidence="1">
    <location>
        <begin position="1"/>
        <end position="31"/>
    </location>
</feature>
<dbReference type="AlphaFoldDB" id="A0A6P8B2K5"/>
<accession>A0A6P8B2K5</accession>
<reference evidence="3" key="1">
    <citation type="journal article" date="2019" name="Mol. Biol. Evol.">
        <title>Blast fungal genomes show frequent chromosomal changes, gene gains and losses, and effector gene turnover.</title>
        <authorList>
            <person name="Gomez Luciano L.B."/>
            <person name="Jason Tsai I."/>
            <person name="Chuma I."/>
            <person name="Tosa Y."/>
            <person name="Chen Y.H."/>
            <person name="Li J.Y."/>
            <person name="Li M.Y."/>
            <person name="Jade Lu M.Y."/>
            <person name="Nakayashiki H."/>
            <person name="Li W.H."/>
        </authorList>
    </citation>
    <scope>NUCLEOTIDE SEQUENCE</scope>
    <source>
        <strain evidence="3">NI907</strain>
    </source>
</reference>
<name>A0A6P8B2K5_PYRGI</name>
<dbReference type="RefSeq" id="XP_030981418.1">
    <property type="nucleotide sequence ID" value="XM_031127204.1"/>
</dbReference>
<gene>
    <name evidence="3" type="ORF">PgNI_07189</name>
</gene>
<evidence type="ECO:0000313" key="3">
    <source>
        <dbReference type="RefSeq" id="XP_030981418.1"/>
    </source>
</evidence>
<organism evidence="2 3">
    <name type="scientific">Pyricularia grisea</name>
    <name type="common">Crabgrass-specific blast fungus</name>
    <name type="synonym">Magnaporthe grisea</name>
    <dbReference type="NCBI Taxonomy" id="148305"/>
    <lineage>
        <taxon>Eukaryota</taxon>
        <taxon>Fungi</taxon>
        <taxon>Dikarya</taxon>
        <taxon>Ascomycota</taxon>
        <taxon>Pezizomycotina</taxon>
        <taxon>Sordariomycetes</taxon>
        <taxon>Sordariomycetidae</taxon>
        <taxon>Magnaporthales</taxon>
        <taxon>Pyriculariaceae</taxon>
        <taxon>Pyricularia</taxon>
    </lineage>
</organism>
<dbReference type="Proteomes" id="UP000515153">
    <property type="component" value="Unplaced"/>
</dbReference>
<dbReference type="KEGG" id="pgri:PgNI_07189"/>
<proteinExistence type="predicted"/>
<reference evidence="3" key="2">
    <citation type="submission" date="2019-10" db="EMBL/GenBank/DDBJ databases">
        <authorList>
            <consortium name="NCBI Genome Project"/>
        </authorList>
    </citation>
    <scope>NUCLEOTIDE SEQUENCE</scope>
    <source>
        <strain evidence="3">NI907</strain>
    </source>
</reference>